<keyword evidence="8 17" id="KW-0521">NADP</keyword>
<evidence type="ECO:0000256" key="4">
    <source>
        <dbReference type="ARBA" id="ARBA00009524"/>
    </source>
</evidence>
<comment type="function">
    <text evidence="18">Catalyzes the epimerization of the S- and R-forms of NAD(P)HX, a damaged form of NAD(P)H that is a result of enzymatic or heat-dependent hydration. This is a prerequisite for the S-specific NAD(P)H-hydrate dehydratase to allow the repair of both epimers of NAD(P)HX.</text>
</comment>
<dbReference type="Gene3D" id="3.40.1190.20">
    <property type="match status" value="1"/>
</dbReference>
<evidence type="ECO:0000313" key="22">
    <source>
        <dbReference type="EMBL" id="GAA5189818.1"/>
    </source>
</evidence>
<comment type="cofactor">
    <cofactor evidence="18 19">
        <name>K(+)</name>
        <dbReference type="ChEBI" id="CHEBI:29103"/>
    </cofactor>
    <text evidence="18 19">Binds 1 potassium ion per subunit.</text>
</comment>
<dbReference type="CDD" id="cd01171">
    <property type="entry name" value="YXKO-related"/>
    <property type="match status" value="1"/>
</dbReference>
<proteinExistence type="inferred from homology"/>
<comment type="similarity">
    <text evidence="17">Belongs to the NnrD/CARKD family.</text>
</comment>
<evidence type="ECO:0000256" key="15">
    <source>
        <dbReference type="ARBA" id="ARBA00048238"/>
    </source>
</evidence>
<keyword evidence="13" id="KW-0511">Multifunctional enzyme</keyword>
<dbReference type="Proteomes" id="UP001501600">
    <property type="component" value="Unassembled WGS sequence"/>
</dbReference>
<dbReference type="NCBIfam" id="TIGR00196">
    <property type="entry name" value="yjeF_cterm"/>
    <property type="match status" value="1"/>
</dbReference>
<dbReference type="EMBL" id="BAABLF010000007">
    <property type="protein sequence ID" value="GAA5189818.1"/>
    <property type="molecule type" value="Genomic_DNA"/>
</dbReference>
<comment type="caution">
    <text evidence="18">Lacks conserved residue(s) required for the propagation of feature annotation.</text>
</comment>
<dbReference type="HAMAP" id="MF_01966">
    <property type="entry name" value="NADHX_epimerase"/>
    <property type="match status" value="1"/>
</dbReference>
<keyword evidence="12 17" id="KW-0456">Lyase</keyword>
<evidence type="ECO:0000256" key="2">
    <source>
        <dbReference type="ARBA" id="ARBA00000909"/>
    </source>
</evidence>
<reference evidence="23" key="1">
    <citation type="journal article" date="2019" name="Int. J. Syst. Evol. Microbiol.">
        <title>The Global Catalogue of Microorganisms (GCM) 10K type strain sequencing project: providing services to taxonomists for standard genome sequencing and annotation.</title>
        <authorList>
            <consortium name="The Broad Institute Genomics Platform"/>
            <consortium name="The Broad Institute Genome Sequencing Center for Infectious Disease"/>
            <person name="Wu L."/>
            <person name="Ma J."/>
        </authorList>
    </citation>
    <scope>NUCLEOTIDE SEQUENCE [LARGE SCALE GENOMIC DNA]</scope>
    <source>
        <strain evidence="23">JCM 18720</strain>
    </source>
</reference>
<dbReference type="Pfam" id="PF03853">
    <property type="entry name" value="YjeF_N"/>
    <property type="match status" value="1"/>
</dbReference>
<dbReference type="PROSITE" id="PS51385">
    <property type="entry name" value="YJEF_N"/>
    <property type="match status" value="1"/>
</dbReference>
<comment type="similarity">
    <text evidence="4 19">In the C-terminal section; belongs to the NnrD/CARKD family.</text>
</comment>
<dbReference type="SUPFAM" id="SSF53613">
    <property type="entry name" value="Ribokinase-like"/>
    <property type="match status" value="1"/>
</dbReference>
<evidence type="ECO:0000256" key="5">
    <source>
        <dbReference type="ARBA" id="ARBA00022723"/>
    </source>
</evidence>
<keyword evidence="23" id="KW-1185">Reference proteome</keyword>
<keyword evidence="11 18" id="KW-0413">Isomerase</keyword>
<evidence type="ECO:0000259" key="21">
    <source>
        <dbReference type="PROSITE" id="PS51385"/>
    </source>
</evidence>
<evidence type="ECO:0000256" key="3">
    <source>
        <dbReference type="ARBA" id="ARBA00006001"/>
    </source>
</evidence>
<dbReference type="RefSeq" id="WP_345316247.1">
    <property type="nucleotide sequence ID" value="NZ_BAABLF010000007.1"/>
</dbReference>
<feature type="binding site" evidence="17">
    <location>
        <position position="381"/>
    </location>
    <ligand>
        <name>(6S)-NADPHX</name>
        <dbReference type="ChEBI" id="CHEBI:64076"/>
    </ligand>
</feature>
<evidence type="ECO:0000256" key="11">
    <source>
        <dbReference type="ARBA" id="ARBA00023235"/>
    </source>
</evidence>
<evidence type="ECO:0000256" key="10">
    <source>
        <dbReference type="ARBA" id="ARBA00023027"/>
    </source>
</evidence>
<comment type="catalytic activity">
    <reaction evidence="15 17 19">
        <text>(6S)-NADHX + ADP = AMP + phosphate + NADH + H(+)</text>
        <dbReference type="Rhea" id="RHEA:32223"/>
        <dbReference type="ChEBI" id="CHEBI:15378"/>
        <dbReference type="ChEBI" id="CHEBI:43474"/>
        <dbReference type="ChEBI" id="CHEBI:57945"/>
        <dbReference type="ChEBI" id="CHEBI:64074"/>
        <dbReference type="ChEBI" id="CHEBI:456215"/>
        <dbReference type="ChEBI" id="CHEBI:456216"/>
        <dbReference type="EC" id="4.2.1.136"/>
    </reaction>
</comment>
<comment type="similarity">
    <text evidence="3 19">In the N-terminal section; belongs to the NnrE/AIBP family.</text>
</comment>
<organism evidence="22 23">
    <name type="scientific">Ferrimonas gelatinilytica</name>
    <dbReference type="NCBI Taxonomy" id="1255257"/>
    <lineage>
        <taxon>Bacteria</taxon>
        <taxon>Pseudomonadati</taxon>
        <taxon>Pseudomonadota</taxon>
        <taxon>Gammaproteobacteria</taxon>
        <taxon>Alteromonadales</taxon>
        <taxon>Ferrimonadaceae</taxon>
        <taxon>Ferrimonas</taxon>
    </lineage>
</organism>
<evidence type="ECO:0000256" key="8">
    <source>
        <dbReference type="ARBA" id="ARBA00022857"/>
    </source>
</evidence>
<comment type="subunit">
    <text evidence="17">Homotetramer.</text>
</comment>
<comment type="cofactor">
    <cofactor evidence="17">
        <name>Mg(2+)</name>
        <dbReference type="ChEBI" id="CHEBI:18420"/>
    </cofactor>
</comment>
<name>A0ABP9S1U0_9GAMM</name>
<comment type="function">
    <text evidence="17">Catalyzes the dehydration of the S-form of NAD(P)HX at the expense of ADP, which is converted to AMP. Together with NAD(P)HX epimerase, which catalyzes the epimerization of the S- and R-forms, the enzyme allows the repair of both epimers of NAD(P)HX, a damaged form of NAD(P)H that is a result of enzymatic or heat-dependent hydration.</text>
</comment>
<feature type="binding site" evidence="18">
    <location>
        <position position="67"/>
    </location>
    <ligand>
        <name>K(+)</name>
        <dbReference type="ChEBI" id="CHEBI:29103"/>
    </ligand>
</feature>
<evidence type="ECO:0000313" key="23">
    <source>
        <dbReference type="Proteomes" id="UP001501600"/>
    </source>
</evidence>
<comment type="similarity">
    <text evidence="18">Belongs to the NnrE/AIBP family.</text>
</comment>
<comment type="caution">
    <text evidence="22">The sequence shown here is derived from an EMBL/GenBank/DDBJ whole genome shotgun (WGS) entry which is preliminary data.</text>
</comment>
<feature type="binding site" evidence="18">
    <location>
        <position position="129"/>
    </location>
    <ligand>
        <name>K(+)</name>
        <dbReference type="ChEBI" id="CHEBI:29103"/>
    </ligand>
</feature>
<dbReference type="InterPro" id="IPR030677">
    <property type="entry name" value="Nnr"/>
</dbReference>
<evidence type="ECO:0000256" key="6">
    <source>
        <dbReference type="ARBA" id="ARBA00022741"/>
    </source>
</evidence>
<dbReference type="PANTHER" id="PTHR12592">
    <property type="entry name" value="ATP-DEPENDENT (S)-NAD(P)H-HYDRATE DEHYDRATASE FAMILY MEMBER"/>
    <property type="match status" value="1"/>
</dbReference>
<dbReference type="InterPro" id="IPR036652">
    <property type="entry name" value="YjeF_N_dom_sf"/>
</dbReference>
<sequence length="507" mass="53263">MRADLLALPRTLYSAGYIRAAEPILAHRLGIPLYRVMEAAGQAAWERVKQQWPIATRVSVLCGGGNNAGDGYVVARLAHQAGLTVKLYQHRPFERLTGDADRAQQAWLAAGGVVEDLAAKWDEADLCIDALVGSGLKGPLRAPMAEVVARVNRLSIPILSLDIPSGLNGETGAVESEAVRATATLTLVGAKPGLLTGRALEHIGTLWFAPLQLGDEMDKVDIQAEGPLAETVVLLKPDRLKQWLPTRSQASHKGDHGRLLVIGGNEGMAGAARLAGEAALRSGTGLVAVNCHRDSVVPVQFSRPELMVREWGALASAQKIPWADALVLGPGLGQCPAALARFREALSVPSPMLLDADALNLLAASPKKRTQQDCNWILTPHSGEAARLLGQSVAKVESDRFAAIRALQQRYGGVVVLKGAGTVIYDGKEMALAVVGNSGLATGGSGDLLSGIIGGLLAQGLAPMQAACAGVMIHGEAADSALAPGPRGMLPSDLLPEIRRWVNFEVI</sequence>
<evidence type="ECO:0000256" key="16">
    <source>
        <dbReference type="ARBA" id="ARBA00049209"/>
    </source>
</evidence>
<evidence type="ECO:0000256" key="13">
    <source>
        <dbReference type="ARBA" id="ARBA00023268"/>
    </source>
</evidence>
<dbReference type="EC" id="5.1.99.6" evidence="19"/>
<dbReference type="EC" id="4.2.1.136" evidence="19"/>
<comment type="catalytic activity">
    <reaction evidence="1 18 19">
        <text>(6R)-NADHX = (6S)-NADHX</text>
        <dbReference type="Rhea" id="RHEA:32215"/>
        <dbReference type="ChEBI" id="CHEBI:64074"/>
        <dbReference type="ChEBI" id="CHEBI:64075"/>
        <dbReference type="EC" id="5.1.99.6"/>
    </reaction>
</comment>
<dbReference type="SUPFAM" id="SSF64153">
    <property type="entry name" value="YjeF N-terminal domain-like"/>
    <property type="match status" value="1"/>
</dbReference>
<feature type="binding site" evidence="18">
    <location>
        <position position="162"/>
    </location>
    <ligand>
        <name>(6S)-NADPHX</name>
        <dbReference type="ChEBI" id="CHEBI:64076"/>
    </ligand>
</feature>
<evidence type="ECO:0000256" key="1">
    <source>
        <dbReference type="ARBA" id="ARBA00000013"/>
    </source>
</evidence>
<feature type="binding site" evidence="17">
    <location>
        <position position="331"/>
    </location>
    <ligand>
        <name>(6S)-NADPHX</name>
        <dbReference type="ChEBI" id="CHEBI:64076"/>
    </ligand>
</feature>
<dbReference type="PIRSF" id="PIRSF017184">
    <property type="entry name" value="Nnr"/>
    <property type="match status" value="1"/>
</dbReference>
<keyword evidence="7 17" id="KW-0067">ATP-binding</keyword>
<feature type="binding site" evidence="18">
    <location>
        <position position="165"/>
    </location>
    <ligand>
        <name>K(+)</name>
        <dbReference type="ChEBI" id="CHEBI:29103"/>
    </ligand>
</feature>
<feature type="binding site" evidence="17">
    <location>
        <position position="446"/>
    </location>
    <ligand>
        <name>AMP</name>
        <dbReference type="ChEBI" id="CHEBI:456215"/>
    </ligand>
</feature>
<dbReference type="Pfam" id="PF01256">
    <property type="entry name" value="Carb_kinase"/>
    <property type="match status" value="1"/>
</dbReference>
<dbReference type="InterPro" id="IPR029056">
    <property type="entry name" value="Ribokinase-like"/>
</dbReference>
<evidence type="ECO:0000259" key="20">
    <source>
        <dbReference type="PROSITE" id="PS51383"/>
    </source>
</evidence>
<feature type="binding site" evidence="17">
    <location>
        <position position="271"/>
    </location>
    <ligand>
        <name>(6S)-NADPHX</name>
        <dbReference type="ChEBI" id="CHEBI:64076"/>
    </ligand>
</feature>
<dbReference type="InterPro" id="IPR000631">
    <property type="entry name" value="CARKD"/>
</dbReference>
<evidence type="ECO:0000256" key="7">
    <source>
        <dbReference type="ARBA" id="ARBA00022840"/>
    </source>
</evidence>
<evidence type="ECO:0000256" key="19">
    <source>
        <dbReference type="PIRNR" id="PIRNR017184"/>
    </source>
</evidence>
<evidence type="ECO:0000256" key="14">
    <source>
        <dbReference type="ARBA" id="ARBA00025153"/>
    </source>
</evidence>
<evidence type="ECO:0000256" key="9">
    <source>
        <dbReference type="ARBA" id="ARBA00022958"/>
    </source>
</evidence>
<comment type="catalytic activity">
    <reaction evidence="16 17 19">
        <text>(6S)-NADPHX + ADP = AMP + phosphate + NADPH + H(+)</text>
        <dbReference type="Rhea" id="RHEA:32235"/>
        <dbReference type="ChEBI" id="CHEBI:15378"/>
        <dbReference type="ChEBI" id="CHEBI:43474"/>
        <dbReference type="ChEBI" id="CHEBI:57783"/>
        <dbReference type="ChEBI" id="CHEBI:64076"/>
        <dbReference type="ChEBI" id="CHEBI:456215"/>
        <dbReference type="ChEBI" id="CHEBI:456216"/>
        <dbReference type="EC" id="4.2.1.136"/>
    </reaction>
</comment>
<dbReference type="HAMAP" id="MF_01965">
    <property type="entry name" value="NADHX_dehydratase"/>
    <property type="match status" value="1"/>
</dbReference>
<dbReference type="Gene3D" id="3.40.50.10260">
    <property type="entry name" value="YjeF N-terminal domain"/>
    <property type="match status" value="1"/>
</dbReference>
<feature type="binding site" evidence="17">
    <location>
        <begin position="418"/>
        <end position="422"/>
    </location>
    <ligand>
        <name>AMP</name>
        <dbReference type="ChEBI" id="CHEBI:456215"/>
    </ligand>
</feature>
<accession>A0ABP9S1U0</accession>
<keyword evidence="5 18" id="KW-0479">Metal-binding</keyword>
<dbReference type="NCBIfam" id="TIGR00197">
    <property type="entry name" value="yjeF_nterm"/>
    <property type="match status" value="1"/>
</dbReference>
<keyword evidence="9 18" id="KW-0630">Potassium</keyword>
<feature type="binding site" evidence="17">
    <location>
        <position position="447"/>
    </location>
    <ligand>
        <name>(6S)-NADPHX</name>
        <dbReference type="ChEBI" id="CHEBI:64076"/>
    </ligand>
</feature>
<dbReference type="PANTHER" id="PTHR12592:SF0">
    <property type="entry name" value="ATP-DEPENDENT (S)-NAD(P)H-HYDRATE DEHYDRATASE"/>
    <property type="match status" value="1"/>
</dbReference>
<keyword evidence="6 17" id="KW-0547">Nucleotide-binding</keyword>
<feature type="binding site" evidence="18">
    <location>
        <begin position="133"/>
        <end position="139"/>
    </location>
    <ligand>
        <name>(6S)-NADPHX</name>
        <dbReference type="ChEBI" id="CHEBI:64076"/>
    </ligand>
</feature>
<dbReference type="InterPro" id="IPR004443">
    <property type="entry name" value="YjeF_N_dom"/>
</dbReference>
<comment type="catalytic activity">
    <reaction evidence="2 18 19">
        <text>(6R)-NADPHX = (6S)-NADPHX</text>
        <dbReference type="Rhea" id="RHEA:32227"/>
        <dbReference type="ChEBI" id="CHEBI:64076"/>
        <dbReference type="ChEBI" id="CHEBI:64077"/>
        <dbReference type="EC" id="5.1.99.6"/>
    </reaction>
</comment>
<feature type="domain" description="YjeF C-terminal" evidence="20">
    <location>
        <begin position="236"/>
        <end position="505"/>
    </location>
</feature>
<evidence type="ECO:0000256" key="18">
    <source>
        <dbReference type="HAMAP-Rule" id="MF_01966"/>
    </source>
</evidence>
<evidence type="ECO:0000256" key="12">
    <source>
        <dbReference type="ARBA" id="ARBA00023239"/>
    </source>
</evidence>
<comment type="function">
    <text evidence="14 19">Bifunctional enzyme that catalyzes the epimerization of the S- and R-forms of NAD(P)HX and the dehydration of the S-form of NAD(P)HX at the expense of ADP, which is converted to AMP. This allows the repair of both epimers of NAD(P)HX, a damaged form of NAD(P)H that is a result of enzymatic or heat-dependent hydration.</text>
</comment>
<evidence type="ECO:0000256" key="17">
    <source>
        <dbReference type="HAMAP-Rule" id="MF_01965"/>
    </source>
</evidence>
<keyword evidence="10 17" id="KW-0520">NAD</keyword>
<feature type="domain" description="YjeF N-terminal" evidence="21">
    <location>
        <begin position="18"/>
        <end position="219"/>
    </location>
</feature>
<dbReference type="PROSITE" id="PS51383">
    <property type="entry name" value="YJEF_C_3"/>
    <property type="match status" value="1"/>
</dbReference>
<protein>
    <recommendedName>
        <fullName evidence="19">Bifunctional NAD(P)H-hydrate repair enzyme</fullName>
    </recommendedName>
    <alternativeName>
        <fullName evidence="19">Nicotinamide nucleotide repair protein</fullName>
    </alternativeName>
    <domain>
        <recommendedName>
            <fullName evidence="19">ADP-dependent (S)-NAD(P)H-hydrate dehydratase</fullName>
            <ecNumber evidence="19">4.2.1.136</ecNumber>
        </recommendedName>
        <alternativeName>
            <fullName evidence="19">ADP-dependent NAD(P)HX dehydratase</fullName>
        </alternativeName>
    </domain>
    <domain>
        <recommendedName>
            <fullName evidence="19">NAD(P)H-hydrate epimerase</fullName>
            <ecNumber evidence="19">5.1.99.6</ecNumber>
        </recommendedName>
    </domain>
</protein>
<gene>
    <name evidence="22" type="primary">nnr</name>
    <name evidence="17" type="synonym">nnrD</name>
    <name evidence="18" type="synonym">nnrE</name>
    <name evidence="22" type="ORF">GCM10025772_13080</name>
</gene>